<dbReference type="InterPro" id="IPR027417">
    <property type="entry name" value="P-loop_NTPase"/>
</dbReference>
<dbReference type="Proteomes" id="UP001217089">
    <property type="component" value="Unassembled WGS sequence"/>
</dbReference>
<dbReference type="EMBL" id="JARBDR010000337">
    <property type="protein sequence ID" value="KAJ8315658.1"/>
    <property type="molecule type" value="Genomic_DNA"/>
</dbReference>
<evidence type="ECO:0000313" key="4">
    <source>
        <dbReference type="EMBL" id="KAJ8315658.1"/>
    </source>
</evidence>
<dbReference type="PANTHER" id="PTHR11783">
    <property type="entry name" value="SULFOTRANSFERASE SULT"/>
    <property type="match status" value="1"/>
</dbReference>
<dbReference type="Pfam" id="PF00685">
    <property type="entry name" value="Sulfotransfer_1"/>
    <property type="match status" value="2"/>
</dbReference>
<evidence type="ECO:0000256" key="2">
    <source>
        <dbReference type="ARBA" id="ARBA00022679"/>
    </source>
</evidence>
<dbReference type="SUPFAM" id="SSF52540">
    <property type="entry name" value="P-loop containing nucleoside triphosphate hydrolases"/>
    <property type="match status" value="2"/>
</dbReference>
<feature type="domain" description="Sulfotransferase" evidence="3">
    <location>
        <begin position="119"/>
        <end position="194"/>
    </location>
</feature>
<reference evidence="4 5" key="1">
    <citation type="submission" date="2022-12" db="EMBL/GenBank/DDBJ databases">
        <title>Chromosome-level genome of Tegillarca granosa.</title>
        <authorList>
            <person name="Kim J."/>
        </authorList>
    </citation>
    <scope>NUCLEOTIDE SEQUENCE [LARGE SCALE GENOMIC DNA]</scope>
    <source>
        <strain evidence="4">Teg-2019</strain>
        <tissue evidence="4">Adductor muscle</tissue>
    </source>
</reference>
<organism evidence="4 5">
    <name type="scientific">Tegillarca granosa</name>
    <name type="common">Malaysian cockle</name>
    <name type="synonym">Anadara granosa</name>
    <dbReference type="NCBI Taxonomy" id="220873"/>
    <lineage>
        <taxon>Eukaryota</taxon>
        <taxon>Metazoa</taxon>
        <taxon>Spiralia</taxon>
        <taxon>Lophotrochozoa</taxon>
        <taxon>Mollusca</taxon>
        <taxon>Bivalvia</taxon>
        <taxon>Autobranchia</taxon>
        <taxon>Pteriomorphia</taxon>
        <taxon>Arcoida</taxon>
        <taxon>Arcoidea</taxon>
        <taxon>Arcidae</taxon>
        <taxon>Tegillarca</taxon>
    </lineage>
</organism>
<protein>
    <recommendedName>
        <fullName evidence="3">Sulfotransferase domain-containing protein</fullName>
    </recommendedName>
</protein>
<sequence length="194" mass="22828">MGGLFTPFYRAMVIFLTKKGEVGDWKNYFTVAQNEEFHKIYWERMKGDFIFNLRTECVNGINLPMKHCGDIDFNFWSFVVDDMVEHLRYLREDFVAQTGTFEIVHMLLHGTTDFAPLSVFPDNLLPELLDRLPSPRVLCSHFPLEFLPPDVTRKAKVICVFRNPKDVAVSLHNINSHLNFLDYNAKWEDYLRLF</sequence>
<name>A0ABQ9FIV8_TEGGR</name>
<feature type="domain" description="Sulfotransferase" evidence="3">
    <location>
        <begin position="18"/>
        <end position="47"/>
    </location>
</feature>
<comment type="similarity">
    <text evidence="1">Belongs to the sulfotransferase 1 family.</text>
</comment>
<evidence type="ECO:0000259" key="3">
    <source>
        <dbReference type="Pfam" id="PF00685"/>
    </source>
</evidence>
<gene>
    <name evidence="4" type="ORF">KUTeg_007808</name>
</gene>
<evidence type="ECO:0000256" key="1">
    <source>
        <dbReference type="ARBA" id="ARBA00005771"/>
    </source>
</evidence>
<proteinExistence type="inferred from homology"/>
<dbReference type="Gene3D" id="3.40.50.300">
    <property type="entry name" value="P-loop containing nucleotide triphosphate hydrolases"/>
    <property type="match status" value="2"/>
</dbReference>
<keyword evidence="5" id="KW-1185">Reference proteome</keyword>
<dbReference type="InterPro" id="IPR000863">
    <property type="entry name" value="Sulfotransferase_dom"/>
</dbReference>
<evidence type="ECO:0000313" key="5">
    <source>
        <dbReference type="Proteomes" id="UP001217089"/>
    </source>
</evidence>
<accession>A0ABQ9FIV8</accession>
<keyword evidence="2" id="KW-0808">Transferase</keyword>
<comment type="caution">
    <text evidence="4">The sequence shown here is derived from an EMBL/GenBank/DDBJ whole genome shotgun (WGS) entry which is preliminary data.</text>
</comment>